<protein>
    <submittedName>
        <fullName evidence="2">Genetic suppressor element 1</fullName>
    </submittedName>
</protein>
<organism evidence="2 3">
    <name type="scientific">Ophiophagus hannah</name>
    <name type="common">King cobra</name>
    <name type="synonym">Naja hannah</name>
    <dbReference type="NCBI Taxonomy" id="8665"/>
    <lineage>
        <taxon>Eukaryota</taxon>
        <taxon>Metazoa</taxon>
        <taxon>Chordata</taxon>
        <taxon>Craniata</taxon>
        <taxon>Vertebrata</taxon>
        <taxon>Euteleostomi</taxon>
        <taxon>Lepidosauria</taxon>
        <taxon>Squamata</taxon>
        <taxon>Bifurcata</taxon>
        <taxon>Unidentata</taxon>
        <taxon>Episquamata</taxon>
        <taxon>Toxicofera</taxon>
        <taxon>Serpentes</taxon>
        <taxon>Colubroidea</taxon>
        <taxon>Elapidae</taxon>
        <taxon>Elapinae</taxon>
        <taxon>Ophiophagus</taxon>
    </lineage>
</organism>
<accession>V8NAX8</accession>
<feature type="region of interest" description="Disordered" evidence="1">
    <location>
        <begin position="175"/>
        <end position="292"/>
    </location>
</feature>
<feature type="compositionally biased region" description="Gly residues" evidence="1">
    <location>
        <begin position="48"/>
        <end position="57"/>
    </location>
</feature>
<dbReference type="AlphaFoldDB" id="V8NAX8"/>
<reference evidence="2 3" key="1">
    <citation type="journal article" date="2013" name="Proc. Natl. Acad. Sci. U.S.A.">
        <title>The king cobra genome reveals dynamic gene evolution and adaptation in the snake venom system.</title>
        <authorList>
            <person name="Vonk F.J."/>
            <person name="Casewell N.R."/>
            <person name="Henkel C.V."/>
            <person name="Heimberg A.M."/>
            <person name="Jansen H.J."/>
            <person name="McCleary R.J."/>
            <person name="Kerkkamp H.M."/>
            <person name="Vos R.A."/>
            <person name="Guerreiro I."/>
            <person name="Calvete J.J."/>
            <person name="Wuster W."/>
            <person name="Woods A.E."/>
            <person name="Logan J.M."/>
            <person name="Harrison R.A."/>
            <person name="Castoe T.A."/>
            <person name="de Koning A.P."/>
            <person name="Pollock D.D."/>
            <person name="Yandell M."/>
            <person name="Calderon D."/>
            <person name="Renjifo C."/>
            <person name="Currier R.B."/>
            <person name="Salgado D."/>
            <person name="Pla D."/>
            <person name="Sanz L."/>
            <person name="Hyder A.S."/>
            <person name="Ribeiro J.M."/>
            <person name="Arntzen J.W."/>
            <person name="van den Thillart G.E."/>
            <person name="Boetzer M."/>
            <person name="Pirovano W."/>
            <person name="Dirks R.P."/>
            <person name="Spaink H.P."/>
            <person name="Duboule D."/>
            <person name="McGlinn E."/>
            <person name="Kini R.M."/>
            <person name="Richardson M.K."/>
        </authorList>
    </citation>
    <scope>NUCLEOTIDE SEQUENCE</scope>
    <source>
        <tissue evidence="2">Blood</tissue>
    </source>
</reference>
<feature type="compositionally biased region" description="Basic and acidic residues" evidence="1">
    <location>
        <begin position="231"/>
        <end position="278"/>
    </location>
</feature>
<dbReference type="EMBL" id="AZIM01005894">
    <property type="protein sequence ID" value="ETE59086.1"/>
    <property type="molecule type" value="Genomic_DNA"/>
</dbReference>
<feature type="compositionally biased region" description="Basic and acidic residues" evidence="1">
    <location>
        <begin position="196"/>
        <end position="219"/>
    </location>
</feature>
<gene>
    <name evidence="2" type="primary">gse1</name>
    <name evidence="2" type="ORF">L345_15185</name>
</gene>
<feature type="region of interest" description="Disordered" evidence="1">
    <location>
        <begin position="39"/>
        <end position="59"/>
    </location>
</feature>
<evidence type="ECO:0000313" key="2">
    <source>
        <dbReference type="EMBL" id="ETE59086.1"/>
    </source>
</evidence>
<keyword evidence="3" id="KW-1185">Reference proteome</keyword>
<proteinExistence type="predicted"/>
<sequence>MIASHARFFPLWLGQEAGGVDGGWLLVLGGLPTCVHPTSHATASQGVTRGGGGGGGEMPEEKTLPQLVIILQPALISRKKVSAFSEPEPRGGCASFLKPWLGTVGLSQFLMSLPPGTHSHPASPCISEAGFGCEACPTPTRARRYDQHQQAARLRHWRISPSRFSIPQRCHYFLRPGEGGQGAGLASDGTGSHSRGPKEPHAALEPQKNKQKGEKERKMRERKGKRKRNEKMRERMIEEKEKQLREKGEREREMREGKEGEIKREGERGRERERERETPIGMAGVGHVTGWE</sequence>
<dbReference type="Proteomes" id="UP000018936">
    <property type="component" value="Unassembled WGS sequence"/>
</dbReference>
<name>V8NAX8_OPHHA</name>
<evidence type="ECO:0000256" key="1">
    <source>
        <dbReference type="SAM" id="MobiDB-lite"/>
    </source>
</evidence>
<feature type="compositionally biased region" description="Basic residues" evidence="1">
    <location>
        <begin position="220"/>
        <end position="230"/>
    </location>
</feature>
<comment type="caution">
    <text evidence="2">The sequence shown here is derived from an EMBL/GenBank/DDBJ whole genome shotgun (WGS) entry which is preliminary data.</text>
</comment>
<feature type="non-terminal residue" evidence="2">
    <location>
        <position position="1"/>
    </location>
</feature>
<evidence type="ECO:0000313" key="3">
    <source>
        <dbReference type="Proteomes" id="UP000018936"/>
    </source>
</evidence>